<evidence type="ECO:0000256" key="1">
    <source>
        <dbReference type="SAM" id="SignalP"/>
    </source>
</evidence>
<dbReference type="VEuPathDB" id="VectorBase:MDOMA2_016694"/>
<keyword evidence="3" id="KW-1185">Reference proteome</keyword>
<dbReference type="KEGG" id="mde:101896214"/>
<protein>
    <submittedName>
        <fullName evidence="4">Uncharacterized protein LOC101896214</fullName>
    </submittedName>
</protein>
<dbReference type="OrthoDB" id="7677333at2759"/>
<proteinExistence type="predicted"/>
<dbReference type="PANTHER" id="PTHR39951:SF2">
    <property type="entry name" value="IP05660P"/>
    <property type="match status" value="1"/>
</dbReference>
<dbReference type="PANTHER" id="PTHR39951">
    <property type="entry name" value="FI22632P1"/>
    <property type="match status" value="1"/>
</dbReference>
<gene>
    <name evidence="2" type="primary">101896214</name>
    <name evidence="4" type="synonym">LOC101896214</name>
</gene>
<dbReference type="eggNOG" id="ENOG502S8Q7">
    <property type="taxonomic scope" value="Eukaryota"/>
</dbReference>
<feature type="signal peptide" evidence="1">
    <location>
        <begin position="1"/>
        <end position="21"/>
    </location>
</feature>
<keyword evidence="1" id="KW-0732">Signal</keyword>
<accession>A0A1I8MXP8</accession>
<evidence type="ECO:0000313" key="4">
    <source>
        <dbReference type="RefSeq" id="XP_005179036.1"/>
    </source>
</evidence>
<dbReference type="RefSeq" id="XP_005179036.1">
    <property type="nucleotide sequence ID" value="XM_005178979.3"/>
</dbReference>
<dbReference type="EnsemblMetazoa" id="MDOA009485-RA">
    <property type="protein sequence ID" value="MDOA009485-PA"/>
    <property type="gene ID" value="MDOA009485"/>
</dbReference>
<reference evidence="2" key="1">
    <citation type="submission" date="2020-05" db="UniProtKB">
        <authorList>
            <consortium name="EnsemblMetazoa"/>
        </authorList>
    </citation>
    <scope>IDENTIFICATION</scope>
    <source>
        <strain evidence="2">Aabys</strain>
    </source>
</reference>
<name>A0A1I8MXP8_MUSDO</name>
<sequence length="112" mass="12981">MKLITSCVLLVLLFQCHTSDAFVYRLISDLLSNNVAGAPVLHERTDWNFDPEAARNSRAIYYETHGFRGEKFIERIGVGEDGKQDERRAEQQQRDFGRLNGEHWINYPGPKR</sequence>
<evidence type="ECO:0000313" key="2">
    <source>
        <dbReference type="EnsemblMetazoa" id="MDOA009485-PA"/>
    </source>
</evidence>
<dbReference type="GeneID" id="101896214"/>
<dbReference type="AlphaFoldDB" id="A0A1I8MXP8"/>
<evidence type="ECO:0000313" key="3">
    <source>
        <dbReference type="Proteomes" id="UP001652621"/>
    </source>
</evidence>
<dbReference type="Proteomes" id="UP001652621">
    <property type="component" value="Unplaced"/>
</dbReference>
<organism evidence="2">
    <name type="scientific">Musca domestica</name>
    <name type="common">House fly</name>
    <dbReference type="NCBI Taxonomy" id="7370"/>
    <lineage>
        <taxon>Eukaryota</taxon>
        <taxon>Metazoa</taxon>
        <taxon>Ecdysozoa</taxon>
        <taxon>Arthropoda</taxon>
        <taxon>Hexapoda</taxon>
        <taxon>Insecta</taxon>
        <taxon>Pterygota</taxon>
        <taxon>Neoptera</taxon>
        <taxon>Endopterygota</taxon>
        <taxon>Diptera</taxon>
        <taxon>Brachycera</taxon>
        <taxon>Muscomorpha</taxon>
        <taxon>Muscoidea</taxon>
        <taxon>Muscidae</taxon>
        <taxon>Musca</taxon>
    </lineage>
</organism>
<dbReference type="STRING" id="7370.A0A1I8MXP8"/>
<reference evidence="4" key="2">
    <citation type="submission" date="2025-04" db="UniProtKB">
        <authorList>
            <consortium name="RefSeq"/>
        </authorList>
    </citation>
    <scope>IDENTIFICATION</scope>
    <source>
        <strain evidence="4">Aabys</strain>
    </source>
</reference>
<dbReference type="VEuPathDB" id="VectorBase:MDOA009485"/>
<feature type="chain" id="PRO_5044560985" evidence="1">
    <location>
        <begin position="22"/>
        <end position="112"/>
    </location>
</feature>